<dbReference type="EMBL" id="PJMW01000002">
    <property type="protein sequence ID" value="PKV79807.1"/>
    <property type="molecule type" value="Genomic_DNA"/>
</dbReference>
<dbReference type="OrthoDB" id="4528212at2"/>
<keyword evidence="2" id="KW-1185">Reference proteome</keyword>
<proteinExistence type="predicted"/>
<organism evidence="1 2">
    <name type="scientific">Nocardia fluminea</name>
    <dbReference type="NCBI Taxonomy" id="134984"/>
    <lineage>
        <taxon>Bacteria</taxon>
        <taxon>Bacillati</taxon>
        <taxon>Actinomycetota</taxon>
        <taxon>Actinomycetes</taxon>
        <taxon>Mycobacteriales</taxon>
        <taxon>Nocardiaceae</taxon>
        <taxon>Nocardia</taxon>
    </lineage>
</organism>
<evidence type="ECO:0000313" key="1">
    <source>
        <dbReference type="EMBL" id="PKV79807.1"/>
    </source>
</evidence>
<sequence length="432" mass="47465">MIETELEAQTQLVVLARTLQVPPQHLAPLARLGAVHLSAIQQQILRALHAEHADTFRRVSPIVPIFPVGVGVALFERVVPPVLAARFLGAVGVKHPQKCAQALCAVDAVYAADGAPYLDPNVFEQLMRYGRPEPITRIINELLRRRDYVTAARFLSVVDEPLIAALEQSVLDDAGLVFTAAYAYPAHTLSRIVRQLLAGPRQRLPAMLHTVLAGPPALHHAMLALFCKVAPDVTATLGDIFFGRGTAHEVGRFLLTAVNRNASPALLTVIGRLDPVALWALSTNPQFADTDVLGALVRSLDGKDEADPWRGLFALSARLSEPARRHIAATLAELDETSVAALPAHATDATYWPALLQLLAESEPAAQSRVAAIWSRLSPEWQAGIERHIHENRYDTRLSRITDALTTVTPEEVFFRRRQQIRQRGEDHFASW</sequence>
<dbReference type="Proteomes" id="UP000233766">
    <property type="component" value="Unassembled WGS sequence"/>
</dbReference>
<dbReference type="AlphaFoldDB" id="A0A2N3VDX4"/>
<name>A0A2N3VDX4_9NOCA</name>
<dbReference type="RefSeq" id="WP_101465878.1">
    <property type="nucleotide sequence ID" value="NZ_PJMW01000002.1"/>
</dbReference>
<reference evidence="1 2" key="1">
    <citation type="submission" date="2017-12" db="EMBL/GenBank/DDBJ databases">
        <title>Sequencing the genomes of 1000 Actinobacteria strains.</title>
        <authorList>
            <person name="Klenk H.-P."/>
        </authorList>
    </citation>
    <scope>NUCLEOTIDE SEQUENCE [LARGE SCALE GENOMIC DNA]</scope>
    <source>
        <strain evidence="1 2">DSM 44489</strain>
    </source>
</reference>
<gene>
    <name evidence="1" type="ORF">ATK86_4220</name>
</gene>
<protein>
    <submittedName>
        <fullName evidence="1">Uncharacterized protein</fullName>
    </submittedName>
</protein>
<comment type="caution">
    <text evidence="1">The sequence shown here is derived from an EMBL/GenBank/DDBJ whole genome shotgun (WGS) entry which is preliminary data.</text>
</comment>
<evidence type="ECO:0000313" key="2">
    <source>
        <dbReference type="Proteomes" id="UP000233766"/>
    </source>
</evidence>
<accession>A0A2N3VDX4</accession>